<proteinExistence type="predicted"/>
<evidence type="ECO:0000313" key="3">
    <source>
        <dbReference type="Proteomes" id="UP000635384"/>
    </source>
</evidence>
<keyword evidence="1" id="KW-0812">Transmembrane</keyword>
<comment type="caution">
    <text evidence="2">The sequence shown here is derived from an EMBL/GenBank/DDBJ whole genome shotgun (WGS) entry which is preliminary data.</text>
</comment>
<dbReference type="Proteomes" id="UP000635384">
    <property type="component" value="Unassembled WGS sequence"/>
</dbReference>
<organism evidence="2 3">
    <name type="scientific">Erythrobacter rubeus</name>
    <dbReference type="NCBI Taxonomy" id="2760803"/>
    <lineage>
        <taxon>Bacteria</taxon>
        <taxon>Pseudomonadati</taxon>
        <taxon>Pseudomonadota</taxon>
        <taxon>Alphaproteobacteria</taxon>
        <taxon>Sphingomonadales</taxon>
        <taxon>Erythrobacteraceae</taxon>
        <taxon>Erythrobacter/Porphyrobacter group</taxon>
        <taxon>Erythrobacter</taxon>
    </lineage>
</organism>
<reference evidence="2 3" key="1">
    <citation type="submission" date="2020-09" db="EMBL/GenBank/DDBJ databases">
        <authorList>
            <person name="Yoon J.-W."/>
        </authorList>
    </citation>
    <scope>NUCLEOTIDE SEQUENCE [LARGE SCALE GENOMIC DNA]</scope>
    <source>
        <strain evidence="2 3">KMU-140</strain>
    </source>
</reference>
<evidence type="ECO:0000256" key="1">
    <source>
        <dbReference type="SAM" id="Phobius"/>
    </source>
</evidence>
<evidence type="ECO:0000313" key="2">
    <source>
        <dbReference type="EMBL" id="MBD2842718.1"/>
    </source>
</evidence>
<keyword evidence="3" id="KW-1185">Reference proteome</keyword>
<gene>
    <name evidence="2" type="ORF">IB285_10660</name>
</gene>
<dbReference type="EMBL" id="JACXLC010000001">
    <property type="protein sequence ID" value="MBD2842718.1"/>
    <property type="molecule type" value="Genomic_DNA"/>
</dbReference>
<accession>A0ABR8KUH1</accession>
<dbReference type="InterPro" id="IPR057700">
    <property type="entry name" value="DUF7940"/>
</dbReference>
<name>A0ABR8KUH1_9SPHN</name>
<feature type="transmembrane region" description="Helical" evidence="1">
    <location>
        <begin position="55"/>
        <end position="75"/>
    </location>
</feature>
<feature type="transmembrane region" description="Helical" evidence="1">
    <location>
        <begin position="24"/>
        <end position="49"/>
    </location>
</feature>
<keyword evidence="1" id="KW-1133">Transmembrane helix</keyword>
<sequence>MTGFIEKHLVPDWKESWRYASNQFTVAVSAIAGFLVDHVAEFTSLLAFMPRSLQPFGGVGVTLILVILGLGGRLWNQHRDEETKDGQD</sequence>
<dbReference type="RefSeq" id="WP_190788159.1">
    <property type="nucleotide sequence ID" value="NZ_JACXLC010000001.1"/>
</dbReference>
<protein>
    <recommendedName>
        <fullName evidence="4">Holin</fullName>
    </recommendedName>
</protein>
<evidence type="ECO:0008006" key="4">
    <source>
        <dbReference type="Google" id="ProtNLM"/>
    </source>
</evidence>
<keyword evidence="1" id="KW-0472">Membrane</keyword>
<dbReference type="Pfam" id="PF25612">
    <property type="entry name" value="DUF7940"/>
    <property type="match status" value="1"/>
</dbReference>